<dbReference type="Proteomes" id="UP000298652">
    <property type="component" value="Chromosome 6"/>
</dbReference>
<proteinExistence type="predicted"/>
<gene>
    <name evidence="1" type="ORF">SEVIR_6G236701v2</name>
</gene>
<name>A0A4U6U792_SETVI</name>
<reference evidence="1" key="1">
    <citation type="submission" date="2019-03" db="EMBL/GenBank/DDBJ databases">
        <title>WGS assembly of Setaria viridis.</title>
        <authorList>
            <person name="Huang P."/>
            <person name="Jenkins J."/>
            <person name="Grimwood J."/>
            <person name="Barry K."/>
            <person name="Healey A."/>
            <person name="Mamidi S."/>
            <person name="Sreedasyam A."/>
            <person name="Shu S."/>
            <person name="Feldman M."/>
            <person name="Wu J."/>
            <person name="Yu Y."/>
            <person name="Chen C."/>
            <person name="Johnson J."/>
            <person name="Rokhsar D."/>
            <person name="Baxter I."/>
            <person name="Schmutz J."/>
            <person name="Brutnell T."/>
            <person name="Kellogg E."/>
        </authorList>
    </citation>
    <scope>NUCLEOTIDE SEQUENCE [LARGE SCALE GENOMIC DNA]</scope>
</reference>
<dbReference type="AlphaFoldDB" id="A0A4U6U792"/>
<evidence type="ECO:0000313" key="2">
    <source>
        <dbReference type="Proteomes" id="UP000298652"/>
    </source>
</evidence>
<sequence length="125" mass="14140">MRARCSSSKPLKSLKDVLLQGLYNGSWEENMKESDARSLKRFKRLLAKKGAFKEELLAQLANNRNKPSLKIGVGNGTNLPVGTLLSGRARSCVRVFEMSLLLSSLSFRYYCFFVNLERHKVVLDV</sequence>
<protein>
    <submittedName>
        <fullName evidence="1">Uncharacterized protein</fullName>
    </submittedName>
</protein>
<organism evidence="1 2">
    <name type="scientific">Setaria viridis</name>
    <name type="common">Green bristlegrass</name>
    <name type="synonym">Setaria italica subsp. viridis</name>
    <dbReference type="NCBI Taxonomy" id="4556"/>
    <lineage>
        <taxon>Eukaryota</taxon>
        <taxon>Viridiplantae</taxon>
        <taxon>Streptophyta</taxon>
        <taxon>Embryophyta</taxon>
        <taxon>Tracheophyta</taxon>
        <taxon>Spermatophyta</taxon>
        <taxon>Magnoliopsida</taxon>
        <taxon>Liliopsida</taxon>
        <taxon>Poales</taxon>
        <taxon>Poaceae</taxon>
        <taxon>PACMAD clade</taxon>
        <taxon>Panicoideae</taxon>
        <taxon>Panicodae</taxon>
        <taxon>Paniceae</taxon>
        <taxon>Cenchrinae</taxon>
        <taxon>Setaria</taxon>
    </lineage>
</organism>
<evidence type="ECO:0000313" key="1">
    <source>
        <dbReference type="EMBL" id="TKW11508.1"/>
    </source>
</evidence>
<dbReference type="Gramene" id="TKW11508">
    <property type="protein sequence ID" value="TKW11508"/>
    <property type="gene ID" value="SEVIR_6G236701v2"/>
</dbReference>
<keyword evidence="2" id="KW-1185">Reference proteome</keyword>
<accession>A0A4U6U792</accession>
<dbReference type="EMBL" id="CM016557">
    <property type="protein sequence ID" value="TKW11508.1"/>
    <property type="molecule type" value="Genomic_DNA"/>
</dbReference>